<comment type="caution">
    <text evidence="7">The sequence shown here is derived from an EMBL/GenBank/DDBJ whole genome shotgun (WGS) entry which is preliminary data.</text>
</comment>
<evidence type="ECO:0000256" key="1">
    <source>
        <dbReference type="ARBA" id="ARBA00005696"/>
    </source>
</evidence>
<evidence type="ECO:0000256" key="3">
    <source>
        <dbReference type="ARBA" id="ARBA00022679"/>
    </source>
</evidence>
<keyword evidence="4" id="KW-0833">Ubl conjugation pathway</keyword>
<dbReference type="EMBL" id="VCEA01000003">
    <property type="protein sequence ID" value="KAB0345710.1"/>
    <property type="molecule type" value="Genomic_DNA"/>
</dbReference>
<keyword evidence="5" id="KW-0072">Autophagy</keyword>
<sequence>MEEDEFFGEKTFQHYCAKFIEPSQKIGDGWEWRTSKDCSDGYICRTHFQVKNGTAMSHQGISAHVQTFLPTTTAAKVIKYEYHVIYSCSYQNIWEGVHECYKMWLLQGPWAIPLLGYTLRKPKLKRHMYPIVHCSTIFNN</sequence>
<evidence type="ECO:0000256" key="5">
    <source>
        <dbReference type="ARBA" id="ARBA00023006"/>
    </source>
</evidence>
<dbReference type="PANTHER" id="PTHR14957">
    <property type="entry name" value="UBIQUITIN-LIKE-CONJUGATING ENZYME ATG10"/>
    <property type="match status" value="1"/>
</dbReference>
<proteinExistence type="inferred from homology"/>
<dbReference type="GO" id="GO:0061651">
    <property type="term" value="F:Atg12 conjugating enzyme activity"/>
    <property type="evidence" value="ECO:0007669"/>
    <property type="project" value="TreeGrafter"/>
</dbReference>
<dbReference type="GO" id="GO:0000422">
    <property type="term" value="P:autophagy of mitochondrion"/>
    <property type="evidence" value="ECO:0007669"/>
    <property type="project" value="TreeGrafter"/>
</dbReference>
<evidence type="ECO:0000256" key="2">
    <source>
        <dbReference type="ARBA" id="ARBA00021099"/>
    </source>
</evidence>
<accession>A0A5N3VBA9</accession>
<dbReference type="GO" id="GO:0005829">
    <property type="term" value="C:cytosol"/>
    <property type="evidence" value="ECO:0007669"/>
    <property type="project" value="TreeGrafter"/>
</dbReference>
<dbReference type="Pfam" id="PF03987">
    <property type="entry name" value="Autophagy_act_C"/>
    <property type="match status" value="1"/>
</dbReference>
<gene>
    <name evidence="7" type="ORF">FD754_022636</name>
</gene>
<name>A0A5N3VBA9_MUNMU</name>
<reference evidence="7 8" key="1">
    <citation type="submission" date="2019-06" db="EMBL/GenBank/DDBJ databases">
        <title>Discovery of a novel chromosome fission-fusion reversal in muntjac.</title>
        <authorList>
            <person name="Mudd A.B."/>
            <person name="Bredeson J.V."/>
            <person name="Baum R."/>
            <person name="Hockemeyer D."/>
            <person name="Rokhsar D.S."/>
        </authorList>
    </citation>
    <scope>NUCLEOTIDE SEQUENCE [LARGE SCALE GENOMIC DNA]</scope>
    <source>
        <strain evidence="7">UTSW_UCB_Mm</strain>
        <tissue evidence="7">Fibroblast cell line</tissue>
    </source>
</reference>
<dbReference type="GO" id="GO:0032446">
    <property type="term" value="P:protein modification by small protein conjugation"/>
    <property type="evidence" value="ECO:0007669"/>
    <property type="project" value="TreeGrafter"/>
</dbReference>
<keyword evidence="8" id="KW-1185">Reference proteome</keyword>
<protein>
    <recommendedName>
        <fullName evidence="2">Ubiquitin-like-conjugating enzyme ATG10</fullName>
    </recommendedName>
    <alternativeName>
        <fullName evidence="6">Autophagy-related protein 10</fullName>
    </alternativeName>
</protein>
<dbReference type="AlphaFoldDB" id="A0A5N3VBA9"/>
<evidence type="ECO:0000256" key="6">
    <source>
        <dbReference type="ARBA" id="ARBA00029833"/>
    </source>
</evidence>
<evidence type="ECO:0000313" key="8">
    <source>
        <dbReference type="Proteomes" id="UP000326458"/>
    </source>
</evidence>
<organism evidence="7 8">
    <name type="scientific">Muntiacus muntjak</name>
    <name type="common">Barking deer</name>
    <name type="synonym">Indian muntjac</name>
    <dbReference type="NCBI Taxonomy" id="9888"/>
    <lineage>
        <taxon>Eukaryota</taxon>
        <taxon>Metazoa</taxon>
        <taxon>Chordata</taxon>
        <taxon>Craniata</taxon>
        <taxon>Vertebrata</taxon>
        <taxon>Euteleostomi</taxon>
        <taxon>Mammalia</taxon>
        <taxon>Eutheria</taxon>
        <taxon>Laurasiatheria</taxon>
        <taxon>Artiodactyla</taxon>
        <taxon>Ruminantia</taxon>
        <taxon>Pecora</taxon>
        <taxon>Cervidae</taxon>
        <taxon>Muntiacinae</taxon>
        <taxon>Muntiacus</taxon>
    </lineage>
</organism>
<evidence type="ECO:0000313" key="7">
    <source>
        <dbReference type="EMBL" id="KAB0345710.1"/>
    </source>
</evidence>
<keyword evidence="3" id="KW-0808">Transferase</keyword>
<evidence type="ECO:0000256" key="4">
    <source>
        <dbReference type="ARBA" id="ARBA00022786"/>
    </source>
</evidence>
<dbReference type="PANTHER" id="PTHR14957:SF1">
    <property type="entry name" value="UBIQUITIN-LIKE-CONJUGATING ENZYME ATG10"/>
    <property type="match status" value="1"/>
</dbReference>
<dbReference type="GO" id="GO:0000045">
    <property type="term" value="P:autophagosome assembly"/>
    <property type="evidence" value="ECO:0007669"/>
    <property type="project" value="TreeGrafter"/>
</dbReference>
<comment type="similarity">
    <text evidence="1">Belongs to the ATG10 family.</text>
</comment>
<dbReference type="InterPro" id="IPR007135">
    <property type="entry name" value="Atg3/Atg10"/>
</dbReference>
<dbReference type="Proteomes" id="UP000326458">
    <property type="component" value="Unassembled WGS sequence"/>
</dbReference>